<keyword evidence="5" id="KW-0808">Transferase</keyword>
<dbReference type="PANTHER" id="PTHR33799">
    <property type="entry name" value="PTS PERMEASE-RELATED-RELATED"/>
    <property type="match status" value="1"/>
</dbReference>
<evidence type="ECO:0000256" key="7">
    <source>
        <dbReference type="ARBA" id="ARBA00022777"/>
    </source>
</evidence>
<keyword evidence="7" id="KW-0418">Kinase</keyword>
<keyword evidence="4" id="KW-0762">Sugar transport</keyword>
<dbReference type="InterPro" id="IPR051471">
    <property type="entry name" value="Bacterial_PTS_sugar_comp"/>
</dbReference>
<keyword evidence="3" id="KW-0963">Cytoplasm</keyword>
<evidence type="ECO:0000256" key="2">
    <source>
        <dbReference type="ARBA" id="ARBA00022448"/>
    </source>
</evidence>
<proteinExistence type="predicted"/>
<evidence type="ECO:0000313" key="10">
    <source>
        <dbReference type="Proteomes" id="UP000198847"/>
    </source>
</evidence>
<evidence type="ECO:0000256" key="4">
    <source>
        <dbReference type="ARBA" id="ARBA00022597"/>
    </source>
</evidence>
<dbReference type="InterPro" id="IPR033887">
    <property type="entry name" value="PTS_IIA_man"/>
</dbReference>
<dbReference type="EMBL" id="FODY01000018">
    <property type="protein sequence ID" value="SEP31181.1"/>
    <property type="molecule type" value="Genomic_DNA"/>
</dbReference>
<evidence type="ECO:0000256" key="1">
    <source>
        <dbReference type="ARBA" id="ARBA00004496"/>
    </source>
</evidence>
<evidence type="ECO:0000256" key="6">
    <source>
        <dbReference type="ARBA" id="ARBA00022683"/>
    </source>
</evidence>
<gene>
    <name evidence="9" type="ORF">SAMN04490178_11817</name>
</gene>
<dbReference type="GO" id="GO:0016020">
    <property type="term" value="C:membrane"/>
    <property type="evidence" value="ECO:0007669"/>
    <property type="project" value="InterPro"/>
</dbReference>
<dbReference type="GO" id="GO:0016301">
    <property type="term" value="F:kinase activity"/>
    <property type="evidence" value="ECO:0007669"/>
    <property type="project" value="UniProtKB-KW"/>
</dbReference>
<dbReference type="CDD" id="cd00006">
    <property type="entry name" value="PTS_IIA_man"/>
    <property type="match status" value="1"/>
</dbReference>
<keyword evidence="2" id="KW-0813">Transport</keyword>
<dbReference type="PANTHER" id="PTHR33799:SF1">
    <property type="entry name" value="PTS SYSTEM MANNOSE-SPECIFIC EIIAB COMPONENT-RELATED"/>
    <property type="match status" value="1"/>
</dbReference>
<evidence type="ECO:0000256" key="3">
    <source>
        <dbReference type="ARBA" id="ARBA00022490"/>
    </source>
</evidence>
<dbReference type="GO" id="GO:0009401">
    <property type="term" value="P:phosphoenolpyruvate-dependent sugar phosphotransferase system"/>
    <property type="evidence" value="ECO:0007669"/>
    <property type="project" value="UniProtKB-KW"/>
</dbReference>
<keyword evidence="6" id="KW-0598">Phosphotransferase system</keyword>
<dbReference type="Gene3D" id="3.40.50.510">
    <property type="entry name" value="Phosphotransferase system, mannose-type IIA component"/>
    <property type="match status" value="1"/>
</dbReference>
<dbReference type="InterPro" id="IPR004701">
    <property type="entry name" value="PTS_EIIA_man-typ"/>
</dbReference>
<sequence>MVGILIATHGKLAEGLLDAAELIIGKQKKCNILSVLHGDDINAFGKSICQNVLELDDGDGVLLFTDLFSASPANQVALNYPQMKTHKIKAITGVNLPMLLEAIGKRILNEDLDSMTEAAILAAHGGIKDLLAELSKNKAV</sequence>
<organism evidence="9 10">
    <name type="scientific">Propionispora vibrioides</name>
    <dbReference type="NCBI Taxonomy" id="112903"/>
    <lineage>
        <taxon>Bacteria</taxon>
        <taxon>Bacillati</taxon>
        <taxon>Bacillota</taxon>
        <taxon>Negativicutes</taxon>
        <taxon>Selenomonadales</taxon>
        <taxon>Sporomusaceae</taxon>
        <taxon>Propionispora</taxon>
    </lineage>
</organism>
<dbReference type="AlphaFoldDB" id="A0A1H8WU71"/>
<comment type="subcellular location">
    <subcellularLocation>
        <location evidence="1">Cytoplasm</location>
    </subcellularLocation>
</comment>
<protein>
    <submittedName>
        <fullName evidence="9">PTS system, mannose-specific IIA component</fullName>
    </submittedName>
</protein>
<dbReference type="InterPro" id="IPR036662">
    <property type="entry name" value="PTS_EIIA_man-typ_sf"/>
</dbReference>
<dbReference type="GO" id="GO:0005737">
    <property type="term" value="C:cytoplasm"/>
    <property type="evidence" value="ECO:0007669"/>
    <property type="project" value="UniProtKB-SubCell"/>
</dbReference>
<evidence type="ECO:0000313" key="9">
    <source>
        <dbReference type="EMBL" id="SEP31181.1"/>
    </source>
</evidence>
<name>A0A1H8WU71_9FIRM</name>
<keyword evidence="10" id="KW-1185">Reference proteome</keyword>
<evidence type="ECO:0000259" key="8">
    <source>
        <dbReference type="PROSITE" id="PS51096"/>
    </source>
</evidence>
<dbReference type="Proteomes" id="UP000198847">
    <property type="component" value="Unassembled WGS sequence"/>
</dbReference>
<dbReference type="OrthoDB" id="9799827at2"/>
<evidence type="ECO:0000256" key="5">
    <source>
        <dbReference type="ARBA" id="ARBA00022679"/>
    </source>
</evidence>
<reference evidence="9 10" key="1">
    <citation type="submission" date="2016-10" db="EMBL/GenBank/DDBJ databases">
        <authorList>
            <person name="de Groot N.N."/>
        </authorList>
    </citation>
    <scope>NUCLEOTIDE SEQUENCE [LARGE SCALE GENOMIC DNA]</scope>
    <source>
        <strain evidence="9 10">DSM 13305</strain>
    </source>
</reference>
<dbReference type="STRING" id="112903.SAMN04490178_11817"/>
<accession>A0A1H8WU71</accession>
<dbReference type="Pfam" id="PF03610">
    <property type="entry name" value="EIIA-man"/>
    <property type="match status" value="1"/>
</dbReference>
<dbReference type="RefSeq" id="WP_091748657.1">
    <property type="nucleotide sequence ID" value="NZ_FODY01000018.1"/>
</dbReference>
<feature type="domain" description="PTS EIIA type-4" evidence="8">
    <location>
        <begin position="1"/>
        <end position="127"/>
    </location>
</feature>
<dbReference type="PROSITE" id="PS51096">
    <property type="entry name" value="PTS_EIIA_TYPE_4"/>
    <property type="match status" value="1"/>
</dbReference>
<dbReference type="SUPFAM" id="SSF53062">
    <property type="entry name" value="PTS system fructose IIA component-like"/>
    <property type="match status" value="1"/>
</dbReference>